<dbReference type="InterPro" id="IPR041698">
    <property type="entry name" value="Methyltransf_25"/>
</dbReference>
<dbReference type="CDD" id="cd02440">
    <property type="entry name" value="AdoMet_MTases"/>
    <property type="match status" value="1"/>
</dbReference>
<dbReference type="InterPro" id="IPR029063">
    <property type="entry name" value="SAM-dependent_MTases_sf"/>
</dbReference>
<evidence type="ECO:0000259" key="1">
    <source>
        <dbReference type="Pfam" id="PF13649"/>
    </source>
</evidence>
<dbReference type="AlphaFoldDB" id="A0A4R6Z2Q5"/>
<gene>
    <name evidence="2" type="ORF">DFR29_104303</name>
</gene>
<sequence>MSSDSESSAARYGDGCAEFYDEIYPPPSPLALHRLVELAAGGAVLEAGVGTGRYALPLAARGIAVHGIDASPAMLAALRRKPGGDGIALTLGDFALVRVAGPFQLVLCLANTLALLPDGAAQRQALAGFAACLQRGGRLLLETSHVPATQPTQSQWNIELNTQVGKRRYSGHVRTVLPAELDDWAAACGLALKQRWRNWSGQAWSGEQGALFSLFGHRED</sequence>
<name>A0A4R6Z2Q5_9GAMM</name>
<dbReference type="Proteomes" id="UP000295293">
    <property type="component" value="Unassembled WGS sequence"/>
</dbReference>
<keyword evidence="2" id="KW-0808">Transferase</keyword>
<evidence type="ECO:0000313" key="3">
    <source>
        <dbReference type="Proteomes" id="UP000295293"/>
    </source>
</evidence>
<proteinExistence type="predicted"/>
<reference evidence="2 3" key="1">
    <citation type="submission" date="2019-03" db="EMBL/GenBank/DDBJ databases">
        <title>Genomic Encyclopedia of Type Strains, Phase IV (KMG-IV): sequencing the most valuable type-strain genomes for metagenomic binning, comparative biology and taxonomic classification.</title>
        <authorList>
            <person name="Goeker M."/>
        </authorList>
    </citation>
    <scope>NUCLEOTIDE SEQUENCE [LARGE SCALE GENOMIC DNA]</scope>
    <source>
        <strain evidence="2 3">DSM 21667</strain>
    </source>
</reference>
<comment type="caution">
    <text evidence="2">The sequence shown here is derived from an EMBL/GenBank/DDBJ whole genome shotgun (WGS) entry which is preliminary data.</text>
</comment>
<feature type="domain" description="Methyltransferase" evidence="1">
    <location>
        <begin position="44"/>
        <end position="137"/>
    </location>
</feature>
<dbReference type="GO" id="GO:0008168">
    <property type="term" value="F:methyltransferase activity"/>
    <property type="evidence" value="ECO:0007669"/>
    <property type="project" value="UniProtKB-KW"/>
</dbReference>
<organism evidence="2 3">
    <name type="scientific">Tahibacter aquaticus</name>
    <dbReference type="NCBI Taxonomy" id="520092"/>
    <lineage>
        <taxon>Bacteria</taxon>
        <taxon>Pseudomonadati</taxon>
        <taxon>Pseudomonadota</taxon>
        <taxon>Gammaproteobacteria</taxon>
        <taxon>Lysobacterales</taxon>
        <taxon>Rhodanobacteraceae</taxon>
        <taxon>Tahibacter</taxon>
    </lineage>
</organism>
<evidence type="ECO:0000313" key="2">
    <source>
        <dbReference type="EMBL" id="TDR45873.1"/>
    </source>
</evidence>
<keyword evidence="3" id="KW-1185">Reference proteome</keyword>
<dbReference type="Gene3D" id="3.40.50.150">
    <property type="entry name" value="Vaccinia Virus protein VP39"/>
    <property type="match status" value="1"/>
</dbReference>
<dbReference type="GO" id="GO:0032259">
    <property type="term" value="P:methylation"/>
    <property type="evidence" value="ECO:0007669"/>
    <property type="project" value="UniProtKB-KW"/>
</dbReference>
<keyword evidence="2" id="KW-0489">Methyltransferase</keyword>
<dbReference type="SUPFAM" id="SSF53335">
    <property type="entry name" value="S-adenosyl-L-methionine-dependent methyltransferases"/>
    <property type="match status" value="1"/>
</dbReference>
<protein>
    <submittedName>
        <fullName evidence="2">Methyltransferase family protein</fullName>
    </submittedName>
</protein>
<accession>A0A4R6Z2Q5</accession>
<dbReference type="OrthoDB" id="9804312at2"/>
<dbReference type="Pfam" id="PF13649">
    <property type="entry name" value="Methyltransf_25"/>
    <property type="match status" value="1"/>
</dbReference>
<dbReference type="EMBL" id="SNZH01000004">
    <property type="protein sequence ID" value="TDR45873.1"/>
    <property type="molecule type" value="Genomic_DNA"/>
</dbReference>
<dbReference type="RefSeq" id="WP_133818230.1">
    <property type="nucleotide sequence ID" value="NZ_SNZH01000004.1"/>
</dbReference>